<comment type="subcellular location">
    <subcellularLocation>
        <location evidence="1">Cell membrane</location>
        <topology evidence="1">Multi-pass membrane protein</topology>
    </subcellularLocation>
</comment>
<dbReference type="Proteomes" id="UP000515928">
    <property type="component" value="Chromosome"/>
</dbReference>
<feature type="transmembrane region" description="Helical" evidence="8">
    <location>
        <begin position="184"/>
        <end position="203"/>
    </location>
</feature>
<organism evidence="9 10">
    <name type="scientific">Erysipelothrix inopinata</name>
    <dbReference type="NCBI Taxonomy" id="225084"/>
    <lineage>
        <taxon>Bacteria</taxon>
        <taxon>Bacillati</taxon>
        <taxon>Bacillota</taxon>
        <taxon>Erysipelotrichia</taxon>
        <taxon>Erysipelotrichales</taxon>
        <taxon>Erysipelotrichaceae</taxon>
        <taxon>Erysipelothrix</taxon>
    </lineage>
</organism>
<dbReference type="NCBIfam" id="TIGR01065">
    <property type="entry name" value="hlyIII"/>
    <property type="match status" value="1"/>
</dbReference>
<keyword evidence="5 8" id="KW-1133">Transmembrane helix</keyword>
<reference evidence="9 10" key="1">
    <citation type="submission" date="2020-08" db="EMBL/GenBank/DDBJ databases">
        <title>Genome sequence of Erysipelothrix inopinata DSM 15511T.</title>
        <authorList>
            <person name="Hyun D.-W."/>
            <person name="Bae J.-W."/>
        </authorList>
    </citation>
    <scope>NUCLEOTIDE SEQUENCE [LARGE SCALE GENOMIC DNA]</scope>
    <source>
        <strain evidence="9 10">DSM 15511</strain>
    </source>
</reference>
<keyword evidence="6 8" id="KW-0472">Membrane</keyword>
<feature type="transmembrane region" description="Helical" evidence="8">
    <location>
        <begin position="72"/>
        <end position="91"/>
    </location>
</feature>
<keyword evidence="4 8" id="KW-0812">Transmembrane</keyword>
<dbReference type="GO" id="GO:0005886">
    <property type="term" value="C:plasma membrane"/>
    <property type="evidence" value="ECO:0007669"/>
    <property type="project" value="UniProtKB-SubCell"/>
</dbReference>
<feature type="transmembrane region" description="Helical" evidence="8">
    <location>
        <begin position="158"/>
        <end position="178"/>
    </location>
</feature>
<gene>
    <name evidence="9" type="ORF">H9L01_10240</name>
</gene>
<dbReference type="GO" id="GO:0140911">
    <property type="term" value="F:pore-forming activity"/>
    <property type="evidence" value="ECO:0007669"/>
    <property type="project" value="InterPro"/>
</dbReference>
<evidence type="ECO:0000313" key="9">
    <source>
        <dbReference type="EMBL" id="QNN60727.1"/>
    </source>
</evidence>
<dbReference type="PANTHER" id="PTHR20855:SF3">
    <property type="entry name" value="LD03007P"/>
    <property type="match status" value="1"/>
</dbReference>
<feature type="transmembrane region" description="Helical" evidence="8">
    <location>
        <begin position="103"/>
        <end position="122"/>
    </location>
</feature>
<evidence type="ECO:0000256" key="7">
    <source>
        <dbReference type="PIRSR" id="PIRSR604254-1"/>
    </source>
</evidence>
<proteinExistence type="inferred from homology"/>
<feature type="binding site" evidence="7">
    <location>
        <position position="216"/>
    </location>
    <ligand>
        <name>Zn(2+)</name>
        <dbReference type="ChEBI" id="CHEBI:29105"/>
    </ligand>
</feature>
<evidence type="ECO:0000256" key="6">
    <source>
        <dbReference type="ARBA" id="ARBA00023136"/>
    </source>
</evidence>
<sequence>MLKCHKIGEDIMTTNTLNQSESLKNITKLSFKEEMWNSITHGVMALALLIVYPYVAIRAFNQGGTHLAVGDSIFILSLFSMFLGSTLYHAMPYDTEHKYVFRILDHVFIFVAIAGTYTPIALTVLPPALGYTIVALQWAMTLFGIFYKIFSKKAGSKVSLIIYLAMGWMAVFLVPSLIKSTSPMFIALLIMGGVMYSIGAWFYAQKDRKYFHTIWHIFINLASICHFVGIVFFMV</sequence>
<feature type="binding site" evidence="7">
    <location>
        <position position="89"/>
    </location>
    <ligand>
        <name>Zn(2+)</name>
        <dbReference type="ChEBI" id="CHEBI:29105"/>
    </ligand>
</feature>
<evidence type="ECO:0000256" key="3">
    <source>
        <dbReference type="ARBA" id="ARBA00022475"/>
    </source>
</evidence>
<evidence type="ECO:0000256" key="8">
    <source>
        <dbReference type="SAM" id="Phobius"/>
    </source>
</evidence>
<evidence type="ECO:0000313" key="10">
    <source>
        <dbReference type="Proteomes" id="UP000515928"/>
    </source>
</evidence>
<keyword evidence="10" id="KW-1185">Reference proteome</keyword>
<feature type="binding site" evidence="7">
    <location>
        <position position="212"/>
    </location>
    <ligand>
        <name>Zn(2+)</name>
        <dbReference type="ChEBI" id="CHEBI:29105"/>
    </ligand>
</feature>
<evidence type="ECO:0000256" key="4">
    <source>
        <dbReference type="ARBA" id="ARBA00022692"/>
    </source>
</evidence>
<keyword evidence="3" id="KW-1003">Cell membrane</keyword>
<name>A0A7G9RYQ2_9FIRM</name>
<feature type="transmembrane region" description="Helical" evidence="8">
    <location>
        <begin position="128"/>
        <end position="146"/>
    </location>
</feature>
<dbReference type="Pfam" id="PF03006">
    <property type="entry name" value="HlyIII"/>
    <property type="match status" value="1"/>
</dbReference>
<evidence type="ECO:0000256" key="5">
    <source>
        <dbReference type="ARBA" id="ARBA00022989"/>
    </source>
</evidence>
<comment type="similarity">
    <text evidence="2">Belongs to the UPF0073 (Hly-III) family.</text>
</comment>
<dbReference type="InterPro" id="IPR004254">
    <property type="entry name" value="AdipoR/HlyIII-related"/>
</dbReference>
<dbReference type="GO" id="GO:0046872">
    <property type="term" value="F:metal ion binding"/>
    <property type="evidence" value="ECO:0007669"/>
    <property type="project" value="UniProtKB-KW"/>
</dbReference>
<evidence type="ECO:0000256" key="1">
    <source>
        <dbReference type="ARBA" id="ARBA00004651"/>
    </source>
</evidence>
<accession>A0A7G9RYQ2</accession>
<evidence type="ECO:0000256" key="2">
    <source>
        <dbReference type="ARBA" id="ARBA00008488"/>
    </source>
</evidence>
<dbReference type="AlphaFoldDB" id="A0A7G9RYQ2"/>
<protein>
    <submittedName>
        <fullName evidence="9">Hemolysin III family protein</fullName>
    </submittedName>
</protein>
<dbReference type="EMBL" id="CP060715">
    <property type="protein sequence ID" value="QNN60727.1"/>
    <property type="molecule type" value="Genomic_DNA"/>
</dbReference>
<feature type="transmembrane region" description="Helical" evidence="8">
    <location>
        <begin position="38"/>
        <end position="60"/>
    </location>
</feature>
<dbReference type="KEGG" id="eio:H9L01_10240"/>
<keyword evidence="7" id="KW-0862">Zinc</keyword>
<feature type="transmembrane region" description="Helical" evidence="8">
    <location>
        <begin position="215"/>
        <end position="234"/>
    </location>
</feature>
<dbReference type="PANTHER" id="PTHR20855">
    <property type="entry name" value="ADIPOR/PROGESTIN RECEPTOR-RELATED"/>
    <property type="match status" value="1"/>
</dbReference>
<dbReference type="InterPro" id="IPR005744">
    <property type="entry name" value="Hy-lIII"/>
</dbReference>
<keyword evidence="7" id="KW-0479">Metal-binding</keyword>